<comment type="caution">
    <text evidence="2">The sequence shown here is derived from an EMBL/GenBank/DDBJ whole genome shotgun (WGS) entry which is preliminary data.</text>
</comment>
<dbReference type="Pfam" id="PF09643">
    <property type="entry name" value="YopX"/>
    <property type="match status" value="1"/>
</dbReference>
<dbReference type="NCBIfam" id="TIGR01671">
    <property type="entry name" value="phage_TIGR01671"/>
    <property type="match status" value="1"/>
</dbReference>
<evidence type="ECO:0000313" key="3">
    <source>
        <dbReference type="Proteomes" id="UP000247078"/>
    </source>
</evidence>
<dbReference type="SUPFAM" id="SSF159006">
    <property type="entry name" value="YopX-like"/>
    <property type="match status" value="1"/>
</dbReference>
<dbReference type="AlphaFoldDB" id="A0A855XRA8"/>
<sequence>MREIKFRAWDSIQGVMLPVERINFREDTVSLNEGDNSVTDTTEMFQLMQFTGLQDRKQKDIYECDIMDYFTYVMCNERRKGIVCFDEKQSKYKIVPFEMYELNAGNGGYTGHSFDSAICANSEVIGNIYDNPELLAPKEGADKHE</sequence>
<dbReference type="InterPro" id="IPR023385">
    <property type="entry name" value="YopX-like_C"/>
</dbReference>
<dbReference type="InterPro" id="IPR010024">
    <property type="entry name" value="CHP16711"/>
</dbReference>
<protein>
    <submittedName>
        <fullName evidence="2">Putative phage protein (TIGR01671 family)</fullName>
    </submittedName>
</protein>
<reference evidence="2 3" key="1">
    <citation type="submission" date="2018-05" db="EMBL/GenBank/DDBJ databases">
        <title>Freshwater and sediment microbial communities from various areas in North America, analyzing microbe dynamics in response to fracking.</title>
        <authorList>
            <person name="Lamendella R."/>
        </authorList>
    </citation>
    <scope>NUCLEOTIDE SEQUENCE [LARGE SCALE GENOMIC DNA]</scope>
    <source>
        <strain evidence="2 3">DB-3</strain>
    </source>
</reference>
<dbReference type="RefSeq" id="WP_110000784.1">
    <property type="nucleotide sequence ID" value="NZ_QGTZ01000009.1"/>
</dbReference>
<feature type="domain" description="YopX protein" evidence="1">
    <location>
        <begin position="5"/>
        <end position="135"/>
    </location>
</feature>
<dbReference type="InterPro" id="IPR019096">
    <property type="entry name" value="YopX_protein"/>
</dbReference>
<accession>A0A855XRA8</accession>
<organism evidence="2 3">
    <name type="scientific">Paenibacillus pabuli</name>
    <dbReference type="NCBI Taxonomy" id="1472"/>
    <lineage>
        <taxon>Bacteria</taxon>
        <taxon>Bacillati</taxon>
        <taxon>Bacillota</taxon>
        <taxon>Bacilli</taxon>
        <taxon>Bacillales</taxon>
        <taxon>Paenibacillaceae</taxon>
        <taxon>Paenibacillus</taxon>
    </lineage>
</organism>
<gene>
    <name evidence="2" type="ORF">DET56_109253</name>
</gene>
<dbReference type="EMBL" id="QGTZ01000009">
    <property type="protein sequence ID" value="PWW37367.1"/>
    <property type="molecule type" value="Genomic_DNA"/>
</dbReference>
<evidence type="ECO:0000313" key="2">
    <source>
        <dbReference type="EMBL" id="PWW37367.1"/>
    </source>
</evidence>
<dbReference type="Gene3D" id="2.30.30.290">
    <property type="entry name" value="YopX-like domains"/>
    <property type="match status" value="1"/>
</dbReference>
<evidence type="ECO:0000259" key="1">
    <source>
        <dbReference type="Pfam" id="PF09643"/>
    </source>
</evidence>
<name>A0A855XRA8_9BACL</name>
<dbReference type="Proteomes" id="UP000247078">
    <property type="component" value="Unassembled WGS sequence"/>
</dbReference>
<proteinExistence type="predicted"/>